<evidence type="ECO:0000256" key="1">
    <source>
        <dbReference type="ARBA" id="ARBA00004429"/>
    </source>
</evidence>
<dbReference type="OrthoDB" id="9813411at2"/>
<dbReference type="Pfam" id="PF18075">
    <property type="entry name" value="FtsX_ECD"/>
    <property type="match status" value="1"/>
</dbReference>
<comment type="subunit">
    <text evidence="3">Forms a membrane-associated complex with FtsE.</text>
</comment>
<comment type="subcellular location">
    <subcellularLocation>
        <location evidence="1">Cell inner membrane</location>
        <topology evidence="1">Multi-pass membrane protein</topology>
    </subcellularLocation>
</comment>
<evidence type="ECO:0000256" key="3">
    <source>
        <dbReference type="ARBA" id="ARBA00011160"/>
    </source>
</evidence>
<keyword evidence="9 13" id="KW-1133">Transmembrane helix</keyword>
<comment type="similarity">
    <text evidence="2 12">Belongs to the ABC-4 integral membrane protein family. FtsX subfamily.</text>
</comment>
<evidence type="ECO:0000256" key="10">
    <source>
        <dbReference type="ARBA" id="ARBA00023136"/>
    </source>
</evidence>
<dbReference type="HOGENOM" id="CLU_073546_0_0_6"/>
<feature type="transmembrane region" description="Helical" evidence="13">
    <location>
        <begin position="233"/>
        <end position="259"/>
    </location>
</feature>
<dbReference type="GO" id="GO:0032153">
    <property type="term" value="C:cell division site"/>
    <property type="evidence" value="ECO:0007669"/>
    <property type="project" value="TreeGrafter"/>
</dbReference>
<dbReference type="GO" id="GO:0005886">
    <property type="term" value="C:plasma membrane"/>
    <property type="evidence" value="ECO:0007669"/>
    <property type="project" value="UniProtKB-SubCell"/>
</dbReference>
<feature type="transmembrane region" description="Helical" evidence="13">
    <location>
        <begin position="176"/>
        <end position="196"/>
    </location>
</feature>
<organism evidence="16 17">
    <name type="scientific">Photobacterium gaetbulicola Gung47</name>
    <dbReference type="NCBI Taxonomy" id="658445"/>
    <lineage>
        <taxon>Bacteria</taxon>
        <taxon>Pseudomonadati</taxon>
        <taxon>Pseudomonadota</taxon>
        <taxon>Gammaproteobacteria</taxon>
        <taxon>Vibrionales</taxon>
        <taxon>Vibrionaceae</taxon>
        <taxon>Photobacterium</taxon>
    </lineage>
</organism>
<sequence length="308" mass="33970">MAQNKTGFFALHKQQCKQSLTDMMRRPLGNILTLAVLAFALTLPASFYLFAKNVTMVAQVWQSPTQMTVYLEPAISAGQAKQLHDELAAWPEIAGLELISPEQGLAEFRQQAGFEQALSLLDDNPLPAVLIIKPAEAWQMDAKATDLASRLRQQNGVDEVRLDSDWLQRLAAIKQLVIILAMIISGLMLFAVFLVVGNTLRLQVLNQRDEIQVMKLVGATDSFILRPYLYTGVWYGVIGGVAAWLLTALVAMLLDGAVAHLADLYDSPFRMIGLGWDESLILLMISAFLGLLAARLSAGRHLKEIEPI</sequence>
<keyword evidence="17" id="KW-1185">Reference proteome</keyword>
<evidence type="ECO:0000259" key="14">
    <source>
        <dbReference type="Pfam" id="PF02687"/>
    </source>
</evidence>
<dbReference type="PANTHER" id="PTHR47755:SF1">
    <property type="entry name" value="CELL DIVISION PROTEIN FTSX"/>
    <property type="match status" value="1"/>
</dbReference>
<keyword evidence="6 12" id="KW-0997">Cell inner membrane</keyword>
<evidence type="ECO:0000256" key="5">
    <source>
        <dbReference type="ARBA" id="ARBA00022475"/>
    </source>
</evidence>
<accession>A0A0C5WQ32</accession>
<evidence type="ECO:0000256" key="6">
    <source>
        <dbReference type="ARBA" id="ARBA00022519"/>
    </source>
</evidence>
<keyword evidence="11 12" id="KW-0131">Cell cycle</keyword>
<proteinExistence type="inferred from homology"/>
<feature type="domain" description="FtsX extracellular" evidence="15">
    <location>
        <begin position="66"/>
        <end position="160"/>
    </location>
</feature>
<dbReference type="InterPro" id="IPR004513">
    <property type="entry name" value="FtsX"/>
</dbReference>
<gene>
    <name evidence="16" type="ORF">H744_2c0418</name>
</gene>
<dbReference type="Proteomes" id="UP000032303">
    <property type="component" value="Chromosome 2"/>
</dbReference>
<dbReference type="KEGG" id="pgb:H744_2c0418"/>
<dbReference type="STRING" id="658445.H744_2c0418"/>
<dbReference type="InterPro" id="IPR003838">
    <property type="entry name" value="ABC3_permease_C"/>
</dbReference>
<dbReference type="PANTHER" id="PTHR47755">
    <property type="entry name" value="CELL DIVISION PROTEIN FTSX"/>
    <property type="match status" value="1"/>
</dbReference>
<protein>
    <recommendedName>
        <fullName evidence="4 12">Cell division protein FtsX</fullName>
    </recommendedName>
</protein>
<evidence type="ECO:0000256" key="12">
    <source>
        <dbReference type="PIRNR" id="PIRNR003097"/>
    </source>
</evidence>
<feature type="transmembrane region" description="Helical" evidence="13">
    <location>
        <begin position="280"/>
        <end position="298"/>
    </location>
</feature>
<evidence type="ECO:0000256" key="11">
    <source>
        <dbReference type="ARBA" id="ARBA00023306"/>
    </source>
</evidence>
<dbReference type="InterPro" id="IPR047590">
    <property type="entry name" value="FtsX_proteobact-type"/>
</dbReference>
<keyword evidence="8 13" id="KW-0812">Transmembrane</keyword>
<evidence type="ECO:0000259" key="15">
    <source>
        <dbReference type="Pfam" id="PF18075"/>
    </source>
</evidence>
<evidence type="ECO:0000256" key="2">
    <source>
        <dbReference type="ARBA" id="ARBA00007379"/>
    </source>
</evidence>
<dbReference type="EMBL" id="CP005974">
    <property type="protein sequence ID" value="AJR07154.1"/>
    <property type="molecule type" value="Genomic_DNA"/>
</dbReference>
<feature type="transmembrane region" description="Helical" evidence="13">
    <location>
        <begin position="31"/>
        <end position="51"/>
    </location>
</feature>
<evidence type="ECO:0000256" key="7">
    <source>
        <dbReference type="ARBA" id="ARBA00022618"/>
    </source>
</evidence>
<name>A0A0C5WQ32_9GAMM</name>
<reference evidence="16 17" key="1">
    <citation type="submission" date="2013-05" db="EMBL/GenBank/DDBJ databases">
        <title>Complete genome sequence of the lipase-producing bacterium Photobacterium gaetbulicola Gung47.</title>
        <authorList>
            <person name="Kim Y.-O."/>
        </authorList>
    </citation>
    <scope>NUCLEOTIDE SEQUENCE [LARGE SCALE GENOMIC DNA]</scope>
    <source>
        <strain evidence="16 17">Gung47</strain>
    </source>
</reference>
<dbReference type="GO" id="GO:0051301">
    <property type="term" value="P:cell division"/>
    <property type="evidence" value="ECO:0007669"/>
    <property type="project" value="UniProtKB-KW"/>
</dbReference>
<dbReference type="InterPro" id="IPR040690">
    <property type="entry name" value="FtsX_ECD"/>
</dbReference>
<dbReference type="Gene3D" id="3.30.70.3040">
    <property type="match status" value="1"/>
</dbReference>
<dbReference type="NCBIfam" id="TIGR00439">
    <property type="entry name" value="FtsX_Gneg"/>
    <property type="match status" value="1"/>
</dbReference>
<evidence type="ECO:0000256" key="9">
    <source>
        <dbReference type="ARBA" id="ARBA00022989"/>
    </source>
</evidence>
<dbReference type="Pfam" id="PF02687">
    <property type="entry name" value="FtsX"/>
    <property type="match status" value="1"/>
</dbReference>
<feature type="domain" description="ABC3 transporter permease C-terminal" evidence="14">
    <location>
        <begin position="182"/>
        <end position="298"/>
    </location>
</feature>
<keyword evidence="5 12" id="KW-1003">Cell membrane</keyword>
<comment type="function">
    <text evidence="12">Part of the ABC transporter FtsEX involved in cellular division.</text>
</comment>
<evidence type="ECO:0000256" key="8">
    <source>
        <dbReference type="ARBA" id="ARBA00022692"/>
    </source>
</evidence>
<evidence type="ECO:0000313" key="16">
    <source>
        <dbReference type="EMBL" id="AJR07154.1"/>
    </source>
</evidence>
<evidence type="ECO:0000256" key="4">
    <source>
        <dbReference type="ARBA" id="ARBA00021907"/>
    </source>
</evidence>
<dbReference type="PATRIC" id="fig|658445.3.peg.2315"/>
<keyword evidence="10 12" id="KW-0472">Membrane</keyword>
<keyword evidence="7 12" id="KW-0132">Cell division</keyword>
<evidence type="ECO:0000313" key="17">
    <source>
        <dbReference type="Proteomes" id="UP000032303"/>
    </source>
</evidence>
<dbReference type="PIRSF" id="PIRSF003097">
    <property type="entry name" value="FtsX"/>
    <property type="match status" value="1"/>
</dbReference>
<evidence type="ECO:0000256" key="13">
    <source>
        <dbReference type="SAM" id="Phobius"/>
    </source>
</evidence>
<dbReference type="AlphaFoldDB" id="A0A0C5WQ32"/>